<evidence type="ECO:0000313" key="1">
    <source>
        <dbReference type="EMBL" id="KOS06806.1"/>
    </source>
</evidence>
<proteinExistence type="predicted"/>
<dbReference type="EMBL" id="LIYD01000005">
    <property type="protein sequence ID" value="KOS06806.1"/>
    <property type="molecule type" value="Genomic_DNA"/>
</dbReference>
<name>A0A0N0RQT3_9FLAO</name>
<dbReference type="Proteomes" id="UP000037755">
    <property type="component" value="Unassembled WGS sequence"/>
</dbReference>
<protein>
    <submittedName>
        <fullName evidence="1">Uncharacterized protein</fullName>
    </submittedName>
</protein>
<reference evidence="1 2" key="1">
    <citation type="submission" date="2015-08" db="EMBL/GenBank/DDBJ databases">
        <title>Whole genome sequence of Flavobacterium akiainvivens IK-1T, from decaying Wikstroemia oahuensis, an endemic Hawaiian shrub.</title>
        <authorList>
            <person name="Wan X."/>
            <person name="Hou S."/>
            <person name="Saito J."/>
            <person name="Donachie S."/>
        </authorList>
    </citation>
    <scope>NUCLEOTIDE SEQUENCE [LARGE SCALE GENOMIC DNA]</scope>
    <source>
        <strain evidence="1 2">IK-1</strain>
    </source>
</reference>
<sequence length="213" mass="24056">MAQSSFTLPKGYVRKEIPKENSEELRQMNYGDDFSIRLENDTIKTFKTPLKDDTQLAFNNGLLTGSDHGEWGGKLIFKASGKETLIKKGNIFLIFELNGKVYFIEGLAHGILNDGAIYELKYSGNAFSYEKVFELPGAPEACEIVNNRIYIATFGDFTIINNWKAEYNERSFWETLYPNSLLIENENSIFVGLRGGIAHLAPQTGKTTLYVKN</sequence>
<dbReference type="AlphaFoldDB" id="A0A0N0RQT3"/>
<organism evidence="1 2">
    <name type="scientific">Flavobacterium akiainvivens</name>
    <dbReference type="NCBI Taxonomy" id="1202724"/>
    <lineage>
        <taxon>Bacteria</taxon>
        <taxon>Pseudomonadati</taxon>
        <taxon>Bacteroidota</taxon>
        <taxon>Flavobacteriia</taxon>
        <taxon>Flavobacteriales</taxon>
        <taxon>Flavobacteriaceae</taxon>
        <taxon>Flavobacterium</taxon>
    </lineage>
</organism>
<dbReference type="PATRIC" id="fig|1202724.3.peg.2654"/>
<keyword evidence="2" id="KW-1185">Reference proteome</keyword>
<accession>A0A0N0RQT3</accession>
<gene>
    <name evidence="1" type="ORF">AM493_12810</name>
</gene>
<dbReference type="STRING" id="1202724.AM493_12810"/>
<comment type="caution">
    <text evidence="1">The sequence shown here is derived from an EMBL/GenBank/DDBJ whole genome shotgun (WGS) entry which is preliminary data.</text>
</comment>
<evidence type="ECO:0000313" key="2">
    <source>
        <dbReference type="Proteomes" id="UP000037755"/>
    </source>
</evidence>